<dbReference type="InterPro" id="IPR002810">
    <property type="entry name" value="NfeD-like_C"/>
</dbReference>
<evidence type="ECO:0000256" key="4">
    <source>
        <dbReference type="ARBA" id="ARBA00023136"/>
    </source>
</evidence>
<reference evidence="7 8" key="1">
    <citation type="submission" date="2018-07" db="EMBL/GenBank/DDBJ databases">
        <title>Arthrobacter sp. nov., isolated from raw cow's milk with high bacterial count.</title>
        <authorList>
            <person name="Hahne J."/>
            <person name="Isele D."/>
            <person name="Lipski A."/>
        </authorList>
    </citation>
    <scope>NUCLEOTIDE SEQUENCE [LARGE SCALE GENOMIC DNA]</scope>
    <source>
        <strain evidence="7 8">JZ R-183</strain>
    </source>
</reference>
<evidence type="ECO:0000256" key="5">
    <source>
        <dbReference type="SAM" id="Phobius"/>
    </source>
</evidence>
<keyword evidence="3 5" id="KW-1133">Transmembrane helix</keyword>
<dbReference type="InterPro" id="IPR012340">
    <property type="entry name" value="NA-bd_OB-fold"/>
</dbReference>
<evidence type="ECO:0000256" key="3">
    <source>
        <dbReference type="ARBA" id="ARBA00022989"/>
    </source>
</evidence>
<keyword evidence="2 5" id="KW-0812">Transmembrane</keyword>
<dbReference type="InterPro" id="IPR052165">
    <property type="entry name" value="Membrane_assoc_protease"/>
</dbReference>
<protein>
    <submittedName>
        <fullName evidence="7">NfeD family protein</fullName>
    </submittedName>
</protein>
<dbReference type="SUPFAM" id="SSF141322">
    <property type="entry name" value="NfeD domain-like"/>
    <property type="match status" value="1"/>
</dbReference>
<dbReference type="EMBL" id="QQXL01000002">
    <property type="protein sequence ID" value="RKW71121.1"/>
    <property type="molecule type" value="Genomic_DNA"/>
</dbReference>
<evidence type="ECO:0000313" key="8">
    <source>
        <dbReference type="Proteomes" id="UP000273119"/>
    </source>
</evidence>
<feature type="transmembrane region" description="Helical" evidence="5">
    <location>
        <begin position="12"/>
        <end position="32"/>
    </location>
</feature>
<keyword evidence="4 5" id="KW-0472">Membrane</keyword>
<evidence type="ECO:0000256" key="2">
    <source>
        <dbReference type="ARBA" id="ARBA00022692"/>
    </source>
</evidence>
<gene>
    <name evidence="7" type="ORF">DWQ67_04850</name>
</gene>
<sequence length="152" mass="16340">MLDWLLQNSWAFWLALMLVFVAIEMLSLDLWFAMLSGGALGSVVAALLDAPFWLQVLVFGLVSLALIVGLRPVALRHLKRANSNALTNVDRLIGAAALVLEPTSRLAGTAKIDGETWSARSEDQGPLAPGTHAVVLRIEGATAYLSANVKNY</sequence>
<dbReference type="Pfam" id="PF01957">
    <property type="entry name" value="NfeD"/>
    <property type="match status" value="1"/>
</dbReference>
<organism evidence="7 8">
    <name type="scientific">Galactobacter caseinivorans</name>
    <dbReference type="NCBI Taxonomy" id="2676123"/>
    <lineage>
        <taxon>Bacteria</taxon>
        <taxon>Bacillati</taxon>
        <taxon>Actinomycetota</taxon>
        <taxon>Actinomycetes</taxon>
        <taxon>Micrococcales</taxon>
        <taxon>Micrococcaceae</taxon>
        <taxon>Galactobacter</taxon>
    </lineage>
</organism>
<proteinExistence type="predicted"/>
<evidence type="ECO:0000256" key="1">
    <source>
        <dbReference type="ARBA" id="ARBA00004141"/>
    </source>
</evidence>
<dbReference type="AlphaFoldDB" id="A0A496PKV6"/>
<evidence type="ECO:0000259" key="6">
    <source>
        <dbReference type="Pfam" id="PF01957"/>
    </source>
</evidence>
<dbReference type="RefSeq" id="WP_121484456.1">
    <property type="nucleotide sequence ID" value="NZ_QQXL01000002.1"/>
</dbReference>
<feature type="transmembrane region" description="Helical" evidence="5">
    <location>
        <begin position="52"/>
        <end position="70"/>
    </location>
</feature>
<dbReference type="GO" id="GO:0005886">
    <property type="term" value="C:plasma membrane"/>
    <property type="evidence" value="ECO:0007669"/>
    <property type="project" value="TreeGrafter"/>
</dbReference>
<dbReference type="Proteomes" id="UP000273119">
    <property type="component" value="Unassembled WGS sequence"/>
</dbReference>
<comment type="subcellular location">
    <subcellularLocation>
        <location evidence="1">Membrane</location>
        <topology evidence="1">Multi-pass membrane protein</topology>
    </subcellularLocation>
</comment>
<comment type="caution">
    <text evidence="7">The sequence shown here is derived from an EMBL/GenBank/DDBJ whole genome shotgun (WGS) entry which is preliminary data.</text>
</comment>
<accession>A0A496PKV6</accession>
<evidence type="ECO:0000313" key="7">
    <source>
        <dbReference type="EMBL" id="RKW71121.1"/>
    </source>
</evidence>
<feature type="domain" description="NfeD-like C-terminal" evidence="6">
    <location>
        <begin position="89"/>
        <end position="143"/>
    </location>
</feature>
<dbReference type="Gene3D" id="2.40.50.140">
    <property type="entry name" value="Nucleic acid-binding proteins"/>
    <property type="match status" value="1"/>
</dbReference>
<dbReference type="PANTHER" id="PTHR33507:SF3">
    <property type="entry name" value="INNER MEMBRANE PROTEIN YBBJ"/>
    <property type="match status" value="1"/>
</dbReference>
<keyword evidence="8" id="KW-1185">Reference proteome</keyword>
<dbReference type="PANTHER" id="PTHR33507">
    <property type="entry name" value="INNER MEMBRANE PROTEIN YBBJ"/>
    <property type="match status" value="1"/>
</dbReference>
<name>A0A496PKV6_9MICC</name>